<dbReference type="AlphaFoldDB" id="A0A1D8GKT1"/>
<dbReference type="PRINTS" id="PR00598">
    <property type="entry name" value="HTHMARR"/>
</dbReference>
<reference evidence="5 6" key="1">
    <citation type="submission" date="2016-09" db="EMBL/GenBank/DDBJ databases">
        <title>Genomic analysis reveals versatility of anaerobic energy metabolism of Geosporobacter ferrireducens IRF9 of phylum Firmicutes.</title>
        <authorList>
            <person name="Kim S.-J."/>
        </authorList>
    </citation>
    <scope>NUCLEOTIDE SEQUENCE [LARGE SCALE GENOMIC DNA]</scope>
    <source>
        <strain evidence="5 6">IRF9</strain>
    </source>
</reference>
<dbReference type="GO" id="GO:0003700">
    <property type="term" value="F:DNA-binding transcription factor activity"/>
    <property type="evidence" value="ECO:0007669"/>
    <property type="project" value="InterPro"/>
</dbReference>
<dbReference type="InterPro" id="IPR000835">
    <property type="entry name" value="HTH_MarR-typ"/>
</dbReference>
<evidence type="ECO:0000259" key="4">
    <source>
        <dbReference type="PROSITE" id="PS50995"/>
    </source>
</evidence>
<dbReference type="RefSeq" id="WP_069979414.1">
    <property type="nucleotide sequence ID" value="NZ_CP017269.1"/>
</dbReference>
<evidence type="ECO:0000256" key="2">
    <source>
        <dbReference type="ARBA" id="ARBA00023125"/>
    </source>
</evidence>
<dbReference type="Pfam" id="PF01047">
    <property type="entry name" value="MarR"/>
    <property type="match status" value="1"/>
</dbReference>
<evidence type="ECO:0000256" key="3">
    <source>
        <dbReference type="ARBA" id="ARBA00023163"/>
    </source>
</evidence>
<dbReference type="SMART" id="SM00347">
    <property type="entry name" value="HTH_MARR"/>
    <property type="match status" value="1"/>
</dbReference>
<protein>
    <recommendedName>
        <fullName evidence="4">HTH marR-type domain-containing protein</fullName>
    </recommendedName>
</protein>
<dbReference type="EMBL" id="CP017269">
    <property type="protein sequence ID" value="AOT71500.1"/>
    <property type="molecule type" value="Genomic_DNA"/>
</dbReference>
<dbReference type="GO" id="GO:0003677">
    <property type="term" value="F:DNA binding"/>
    <property type="evidence" value="ECO:0007669"/>
    <property type="project" value="UniProtKB-KW"/>
</dbReference>
<dbReference type="SUPFAM" id="SSF46785">
    <property type="entry name" value="Winged helix' DNA-binding domain"/>
    <property type="match status" value="1"/>
</dbReference>
<dbReference type="InterPro" id="IPR023187">
    <property type="entry name" value="Tscrpt_reg_MarR-type_CS"/>
</dbReference>
<dbReference type="PANTHER" id="PTHR42756:SF1">
    <property type="entry name" value="TRANSCRIPTIONAL REPRESSOR OF EMRAB OPERON"/>
    <property type="match status" value="1"/>
</dbReference>
<accession>A0A1D8GKT1</accession>
<organism evidence="5 6">
    <name type="scientific">Geosporobacter ferrireducens</name>
    <dbReference type="NCBI Taxonomy" id="1424294"/>
    <lineage>
        <taxon>Bacteria</taxon>
        <taxon>Bacillati</taxon>
        <taxon>Bacillota</taxon>
        <taxon>Clostridia</taxon>
        <taxon>Peptostreptococcales</taxon>
        <taxon>Thermotaleaceae</taxon>
        <taxon>Geosporobacter</taxon>
    </lineage>
</organism>
<evidence type="ECO:0000313" key="6">
    <source>
        <dbReference type="Proteomes" id="UP000095743"/>
    </source>
</evidence>
<name>A0A1D8GKT1_9FIRM</name>
<dbReference type="PROSITE" id="PS50995">
    <property type="entry name" value="HTH_MARR_2"/>
    <property type="match status" value="1"/>
</dbReference>
<dbReference type="InterPro" id="IPR036388">
    <property type="entry name" value="WH-like_DNA-bd_sf"/>
</dbReference>
<dbReference type="OrthoDB" id="166070at2"/>
<feature type="domain" description="HTH marR-type" evidence="4">
    <location>
        <begin position="9"/>
        <end position="141"/>
    </location>
</feature>
<dbReference type="InterPro" id="IPR036390">
    <property type="entry name" value="WH_DNA-bd_sf"/>
</dbReference>
<evidence type="ECO:0000256" key="1">
    <source>
        <dbReference type="ARBA" id="ARBA00023015"/>
    </source>
</evidence>
<evidence type="ECO:0000313" key="5">
    <source>
        <dbReference type="EMBL" id="AOT71500.1"/>
    </source>
</evidence>
<keyword evidence="1" id="KW-0805">Transcription regulation</keyword>
<gene>
    <name evidence="5" type="ORF">Gferi_19375</name>
</gene>
<keyword evidence="2" id="KW-0238">DNA-binding</keyword>
<dbReference type="PROSITE" id="PS01117">
    <property type="entry name" value="HTH_MARR_1"/>
    <property type="match status" value="1"/>
</dbReference>
<dbReference type="Gene3D" id="1.10.10.10">
    <property type="entry name" value="Winged helix-like DNA-binding domain superfamily/Winged helix DNA-binding domain"/>
    <property type="match status" value="1"/>
</dbReference>
<keyword evidence="6" id="KW-1185">Reference proteome</keyword>
<dbReference type="KEGG" id="gfe:Gferi_19375"/>
<proteinExistence type="predicted"/>
<dbReference type="PANTHER" id="PTHR42756">
    <property type="entry name" value="TRANSCRIPTIONAL REGULATOR, MARR"/>
    <property type="match status" value="1"/>
</dbReference>
<sequence length="156" mass="17982">MDSIKTSHSEQIQDLLKQINMDIRHIMLKEFHKYPLTFHQFHIMKLIKRNPQINLTSLCGDLSLTKGSLSLTINKLVEEGYVLRKENASDRRNIDILLTEKGEKILAETKDKSREIFNLLTSALSDEDLKDITKSLAKLSASIEKAVRKNYVVEKE</sequence>
<keyword evidence="3" id="KW-0804">Transcription</keyword>
<dbReference type="Proteomes" id="UP000095743">
    <property type="component" value="Chromosome"/>
</dbReference>